<reference evidence="2" key="1">
    <citation type="submission" date="2020-05" db="EMBL/GenBank/DDBJ databases">
        <authorList>
            <person name="Chiriac C."/>
            <person name="Salcher M."/>
            <person name="Ghai R."/>
            <person name="Kavagutti S V."/>
        </authorList>
    </citation>
    <scope>NUCLEOTIDE SEQUENCE</scope>
</reference>
<dbReference type="InterPro" id="IPR051055">
    <property type="entry name" value="PIF1_helicase"/>
</dbReference>
<dbReference type="PANTHER" id="PTHR47642:SF5">
    <property type="entry name" value="ATP-DEPENDENT DNA HELICASE"/>
    <property type="match status" value="1"/>
</dbReference>
<dbReference type="GO" id="GO:0000723">
    <property type="term" value="P:telomere maintenance"/>
    <property type="evidence" value="ECO:0007669"/>
    <property type="project" value="InterPro"/>
</dbReference>
<protein>
    <submittedName>
        <fullName evidence="2">Unannotated protein</fullName>
    </submittedName>
</protein>
<name>A0A6J6ELN0_9ZZZZ</name>
<dbReference type="Gene3D" id="3.40.50.300">
    <property type="entry name" value="P-loop containing nucleotide triphosphate hydrolases"/>
    <property type="match status" value="1"/>
</dbReference>
<dbReference type="PANTHER" id="PTHR47642">
    <property type="entry name" value="ATP-DEPENDENT DNA HELICASE"/>
    <property type="match status" value="1"/>
</dbReference>
<evidence type="ECO:0000313" key="2">
    <source>
        <dbReference type="EMBL" id="CAB4576054.1"/>
    </source>
</evidence>
<dbReference type="AlphaFoldDB" id="A0A6J6ELN0"/>
<dbReference type="Pfam" id="PF05970">
    <property type="entry name" value="PIF1"/>
    <property type="match status" value="1"/>
</dbReference>
<feature type="domain" description="DNA helicase Pif1-like DEAD-box helicase" evidence="1">
    <location>
        <begin position="5"/>
        <end position="209"/>
    </location>
</feature>
<evidence type="ECO:0000259" key="1">
    <source>
        <dbReference type="Pfam" id="PF05970"/>
    </source>
</evidence>
<dbReference type="GO" id="GO:0006281">
    <property type="term" value="P:DNA repair"/>
    <property type="evidence" value="ECO:0007669"/>
    <property type="project" value="InterPro"/>
</dbReference>
<dbReference type="GO" id="GO:0003678">
    <property type="term" value="F:DNA helicase activity"/>
    <property type="evidence" value="ECO:0007669"/>
    <property type="project" value="InterPro"/>
</dbReference>
<accession>A0A6J6ELN0</accession>
<dbReference type="EMBL" id="CAEZTO010000022">
    <property type="protein sequence ID" value="CAB4576054.1"/>
    <property type="molecule type" value="Genomic_DNA"/>
</dbReference>
<dbReference type="InterPro" id="IPR010285">
    <property type="entry name" value="DNA_helicase_pif1-like_DEAD"/>
</dbReference>
<proteinExistence type="predicted"/>
<dbReference type="SUPFAM" id="SSF52540">
    <property type="entry name" value="P-loop containing nucleoside triphosphate hydrolases"/>
    <property type="match status" value="2"/>
</dbReference>
<gene>
    <name evidence="2" type="ORF">UFOPK1693_01015</name>
</gene>
<dbReference type="CDD" id="cd18809">
    <property type="entry name" value="SF1_C_RecD"/>
    <property type="match status" value="1"/>
</dbReference>
<organism evidence="2">
    <name type="scientific">freshwater metagenome</name>
    <dbReference type="NCBI Taxonomy" id="449393"/>
    <lineage>
        <taxon>unclassified sequences</taxon>
        <taxon>metagenomes</taxon>
        <taxon>ecological metagenomes</taxon>
    </lineage>
</organism>
<dbReference type="InterPro" id="IPR027417">
    <property type="entry name" value="P-loop_NTPase"/>
</dbReference>
<sequence length="467" mass="52329">MIVELSSEQQALFDYIEQTDNHVFVTGRAGTGKSTLLSYLTANTEKTFAVCAPTGVAALNVAGVTIHSLFTFPLGVLGEVDIARHMSRRTREVLRALDMLVIDEISMVSADLMDAIDRAMRIARGKKKVPFGGAQIVMFGDPYQLAPVAPHDPQERKYIEDNYQSLWFFDAQVWREAGIERFELSQIFRQSDERFKEILNAIRDGTVSQDMLDELNAAGNRAPENEDVIRLATINEKVNQVNRSRMTMIKTKPKMFQAIYSDGAEKAFGRALPAETQLELKVGAQVMFIKNDDSSMFKDTNGQRMRRWVNGTIGHVIDLPSSGAVIVEVDGEEIEVGPSVWEKIRYEIEEDFDEDTGKVREVLVPVTLAEFKQIPLRLAWAVTIHKSPGQTYDEVQIDMGSGAFSPGQTYVALSRVRSMEGLYLTRPISMRDVMVDQDVVRFMSGRPATAHLDQEPLATSSEHLPPF</sequence>